<dbReference type="GeneID" id="37139530"/>
<organism evidence="1 2">
    <name type="scientific">Aspergillus uvarum CBS 121591</name>
    <dbReference type="NCBI Taxonomy" id="1448315"/>
    <lineage>
        <taxon>Eukaryota</taxon>
        <taxon>Fungi</taxon>
        <taxon>Dikarya</taxon>
        <taxon>Ascomycota</taxon>
        <taxon>Pezizomycotina</taxon>
        <taxon>Eurotiomycetes</taxon>
        <taxon>Eurotiomycetidae</taxon>
        <taxon>Eurotiales</taxon>
        <taxon>Aspergillaceae</taxon>
        <taxon>Aspergillus</taxon>
        <taxon>Aspergillus subgen. Circumdati</taxon>
    </lineage>
</organism>
<protein>
    <submittedName>
        <fullName evidence="1">Uncharacterized protein</fullName>
    </submittedName>
</protein>
<dbReference type="RefSeq" id="XP_025494090.1">
    <property type="nucleotide sequence ID" value="XM_025636789.1"/>
</dbReference>
<dbReference type="VEuPathDB" id="FungiDB:BO82DRAFT_36081"/>
<proteinExistence type="predicted"/>
<dbReference type="AlphaFoldDB" id="A0A319CHG1"/>
<gene>
    <name evidence="1" type="ORF">BO82DRAFT_36081</name>
</gene>
<evidence type="ECO:0000313" key="2">
    <source>
        <dbReference type="Proteomes" id="UP000248340"/>
    </source>
</evidence>
<name>A0A319CHG1_9EURO</name>
<accession>A0A319CHG1</accession>
<dbReference type="EMBL" id="KZ821687">
    <property type="protein sequence ID" value="PYH83890.1"/>
    <property type="molecule type" value="Genomic_DNA"/>
</dbReference>
<reference evidence="1 2" key="1">
    <citation type="submission" date="2016-12" db="EMBL/GenBank/DDBJ databases">
        <title>The genomes of Aspergillus section Nigri reveals drivers in fungal speciation.</title>
        <authorList>
            <consortium name="DOE Joint Genome Institute"/>
            <person name="Vesth T.C."/>
            <person name="Nybo J."/>
            <person name="Theobald S."/>
            <person name="Brandl J."/>
            <person name="Frisvad J.C."/>
            <person name="Nielsen K.F."/>
            <person name="Lyhne E.K."/>
            <person name="Kogle M.E."/>
            <person name="Kuo A."/>
            <person name="Riley R."/>
            <person name="Clum A."/>
            <person name="Nolan M."/>
            <person name="Lipzen A."/>
            <person name="Salamov A."/>
            <person name="Henrissat B."/>
            <person name="Wiebenga A."/>
            <person name="De Vries R.P."/>
            <person name="Grigoriev I.V."/>
            <person name="Mortensen U.H."/>
            <person name="Andersen M.R."/>
            <person name="Baker S.E."/>
        </authorList>
    </citation>
    <scope>NUCLEOTIDE SEQUENCE [LARGE SCALE GENOMIC DNA]</scope>
    <source>
        <strain evidence="1 2">CBS 121591</strain>
    </source>
</reference>
<evidence type="ECO:0000313" key="1">
    <source>
        <dbReference type="EMBL" id="PYH83890.1"/>
    </source>
</evidence>
<keyword evidence="2" id="KW-1185">Reference proteome</keyword>
<dbReference type="Proteomes" id="UP000248340">
    <property type="component" value="Unassembled WGS sequence"/>
</dbReference>
<sequence>MDTTFLSLRCITLRYSFRHFFPSPHVPISSTFYICISSLLSSYIHTFTFSLKQHPSPLASTSSRLQSSKLLFYPTETP</sequence>